<dbReference type="SUPFAM" id="SSF103473">
    <property type="entry name" value="MFS general substrate transporter"/>
    <property type="match status" value="2"/>
</dbReference>
<feature type="region of interest" description="Disordered" evidence="6">
    <location>
        <begin position="343"/>
        <end position="362"/>
    </location>
</feature>
<evidence type="ECO:0000313" key="10">
    <source>
        <dbReference type="Proteomes" id="UP000809789"/>
    </source>
</evidence>
<evidence type="ECO:0000313" key="9">
    <source>
        <dbReference type="EMBL" id="KAG8624472.1"/>
    </source>
</evidence>
<evidence type="ECO:0000256" key="4">
    <source>
        <dbReference type="ARBA" id="ARBA00022989"/>
    </source>
</evidence>
<comment type="similarity">
    <text evidence="2">Belongs to the major facilitator superfamily. Sugar transporter (TC 2.A.1.1) family.</text>
</comment>
<feature type="transmembrane region" description="Helical" evidence="7">
    <location>
        <begin position="264"/>
        <end position="284"/>
    </location>
</feature>
<dbReference type="Pfam" id="PF07690">
    <property type="entry name" value="MFS_1"/>
    <property type="match status" value="1"/>
</dbReference>
<gene>
    <name evidence="9" type="ORF">KVT40_007539</name>
</gene>
<keyword evidence="10" id="KW-1185">Reference proteome</keyword>
<dbReference type="InterPro" id="IPR050360">
    <property type="entry name" value="MFS_Sugar_Transporters"/>
</dbReference>
<dbReference type="InterPro" id="IPR020846">
    <property type="entry name" value="MFS_dom"/>
</dbReference>
<dbReference type="Proteomes" id="UP000809789">
    <property type="component" value="Unassembled WGS sequence"/>
</dbReference>
<dbReference type="EMBL" id="JAESVG020000009">
    <property type="protein sequence ID" value="KAG8624472.1"/>
    <property type="molecule type" value="Genomic_DNA"/>
</dbReference>
<evidence type="ECO:0000256" key="6">
    <source>
        <dbReference type="SAM" id="MobiDB-lite"/>
    </source>
</evidence>
<dbReference type="PANTHER" id="PTHR48022:SF2">
    <property type="entry name" value="PLASTIDIC GLUCOSE TRANSPORTER 4"/>
    <property type="match status" value="1"/>
</dbReference>
<feature type="transmembrane region" description="Helical" evidence="7">
    <location>
        <begin position="91"/>
        <end position="109"/>
    </location>
</feature>
<feature type="transmembrane region" description="Helical" evidence="7">
    <location>
        <begin position="115"/>
        <end position="138"/>
    </location>
</feature>
<keyword evidence="5 7" id="KW-0472">Membrane</keyword>
<dbReference type="AlphaFoldDB" id="A0A8K0KW97"/>
<name>A0A8K0KW97_9PEZI</name>
<feature type="transmembrane region" description="Helical" evidence="7">
    <location>
        <begin position="59"/>
        <end position="79"/>
    </location>
</feature>
<reference evidence="9" key="1">
    <citation type="submission" date="2021-07" db="EMBL/GenBank/DDBJ databases">
        <title>Elsinoe batatas strain:CRI-CJ2 Genome sequencing and assembly.</title>
        <authorList>
            <person name="Huang L."/>
        </authorList>
    </citation>
    <scope>NUCLEOTIDE SEQUENCE</scope>
    <source>
        <strain evidence="9">CRI-CJ2</strain>
    </source>
</reference>
<evidence type="ECO:0000256" key="7">
    <source>
        <dbReference type="SAM" id="Phobius"/>
    </source>
</evidence>
<keyword evidence="3 7" id="KW-0812">Transmembrane</keyword>
<organism evidence="9 10">
    <name type="scientific">Elsinoe batatas</name>
    <dbReference type="NCBI Taxonomy" id="2601811"/>
    <lineage>
        <taxon>Eukaryota</taxon>
        <taxon>Fungi</taxon>
        <taxon>Dikarya</taxon>
        <taxon>Ascomycota</taxon>
        <taxon>Pezizomycotina</taxon>
        <taxon>Dothideomycetes</taxon>
        <taxon>Dothideomycetidae</taxon>
        <taxon>Myriangiales</taxon>
        <taxon>Elsinoaceae</taxon>
        <taxon>Elsinoe</taxon>
    </lineage>
</organism>
<dbReference type="PROSITE" id="PS00217">
    <property type="entry name" value="SUGAR_TRANSPORT_2"/>
    <property type="match status" value="1"/>
</dbReference>
<dbReference type="InterPro" id="IPR005828">
    <property type="entry name" value="MFS_sugar_transport-like"/>
</dbReference>
<dbReference type="PROSITE" id="PS50850">
    <property type="entry name" value="MFS"/>
    <property type="match status" value="1"/>
</dbReference>
<dbReference type="GO" id="GO:0005351">
    <property type="term" value="F:carbohydrate:proton symporter activity"/>
    <property type="evidence" value="ECO:0007669"/>
    <property type="project" value="TreeGrafter"/>
</dbReference>
<feature type="transmembrane region" description="Helical" evidence="7">
    <location>
        <begin position="199"/>
        <end position="224"/>
    </location>
</feature>
<comment type="subcellular location">
    <subcellularLocation>
        <location evidence="1">Membrane</location>
        <topology evidence="1">Multi-pass membrane protein</topology>
    </subcellularLocation>
</comment>
<evidence type="ECO:0000256" key="2">
    <source>
        <dbReference type="ARBA" id="ARBA00010992"/>
    </source>
</evidence>
<sequence>MSKTTFSVTFPRISKPPGYVIATCFISVAGWLNGYDTGSAGAVTEMPYFHQTFGELTPFMHGLTVSMILLTGASPSIYAGQLADYVGRLRAIMIGALLFVVGALLQGMAPKLSVFLAGRAIGGIGMGTWMAPQAVYVTEIAPSMRRGMLMATPQLGVVTDRFTRRSITLTGGLILTSCMLLIGSLYASNAITPTSPARFLVISLVFIFGLTYCCTWCIVGKIYASEIQPPQTRSMANCVAQGIGFLTNWLVTILTPTFLAESSYGAYFLFGGFCLTSVVLLWAFMPETKGLSLEGIEEVFNTNGVFVGGSRLARGIRRVFAMGHEGTRGEVGSVISLQDALRERDRDGQGEGMESRTSGVSAGLQQGVPAVLRVETI</sequence>
<protein>
    <recommendedName>
        <fullName evidence="8">Major facilitator superfamily (MFS) profile domain-containing protein</fullName>
    </recommendedName>
</protein>
<proteinExistence type="inferred from homology"/>
<dbReference type="Gene3D" id="1.20.1250.20">
    <property type="entry name" value="MFS general substrate transporter like domains"/>
    <property type="match status" value="2"/>
</dbReference>
<accession>A0A8K0KW97</accession>
<dbReference type="InterPro" id="IPR036259">
    <property type="entry name" value="MFS_trans_sf"/>
</dbReference>
<dbReference type="GO" id="GO:0016020">
    <property type="term" value="C:membrane"/>
    <property type="evidence" value="ECO:0007669"/>
    <property type="project" value="UniProtKB-SubCell"/>
</dbReference>
<keyword evidence="4 7" id="KW-1133">Transmembrane helix</keyword>
<feature type="transmembrane region" description="Helical" evidence="7">
    <location>
        <begin position="167"/>
        <end position="187"/>
    </location>
</feature>
<dbReference type="InterPro" id="IPR011701">
    <property type="entry name" value="MFS"/>
</dbReference>
<dbReference type="InterPro" id="IPR005829">
    <property type="entry name" value="Sugar_transporter_CS"/>
</dbReference>
<evidence type="ECO:0000256" key="3">
    <source>
        <dbReference type="ARBA" id="ARBA00022692"/>
    </source>
</evidence>
<dbReference type="PANTHER" id="PTHR48022">
    <property type="entry name" value="PLASTIDIC GLUCOSE TRANSPORTER 4"/>
    <property type="match status" value="1"/>
</dbReference>
<evidence type="ECO:0000256" key="5">
    <source>
        <dbReference type="ARBA" id="ARBA00023136"/>
    </source>
</evidence>
<feature type="domain" description="Major facilitator superfamily (MFS) profile" evidence="8">
    <location>
        <begin position="22"/>
        <end position="377"/>
    </location>
</feature>
<feature type="transmembrane region" description="Helical" evidence="7">
    <location>
        <begin position="236"/>
        <end position="258"/>
    </location>
</feature>
<evidence type="ECO:0000256" key="1">
    <source>
        <dbReference type="ARBA" id="ARBA00004141"/>
    </source>
</evidence>
<dbReference type="Pfam" id="PF00083">
    <property type="entry name" value="Sugar_tr"/>
    <property type="match status" value="1"/>
</dbReference>
<comment type="caution">
    <text evidence="9">The sequence shown here is derived from an EMBL/GenBank/DDBJ whole genome shotgun (WGS) entry which is preliminary data.</text>
</comment>
<dbReference type="OrthoDB" id="5399138at2759"/>
<evidence type="ECO:0000259" key="8">
    <source>
        <dbReference type="PROSITE" id="PS50850"/>
    </source>
</evidence>